<dbReference type="InterPro" id="IPR011990">
    <property type="entry name" value="TPR-like_helical_dom_sf"/>
</dbReference>
<gene>
    <name evidence="1" type="ORF">SAMN04487935_0815</name>
</gene>
<name>A0A1G8T439_9FLAO</name>
<organism evidence="1 2">
    <name type="scientific">Flavobacterium noncentrifugens</name>
    <dbReference type="NCBI Taxonomy" id="1128970"/>
    <lineage>
        <taxon>Bacteria</taxon>
        <taxon>Pseudomonadati</taxon>
        <taxon>Bacteroidota</taxon>
        <taxon>Flavobacteriia</taxon>
        <taxon>Flavobacteriales</taxon>
        <taxon>Flavobacteriaceae</taxon>
        <taxon>Flavobacterium</taxon>
    </lineage>
</organism>
<dbReference type="STRING" id="1128970.SAMN04487935_0815"/>
<evidence type="ECO:0000313" key="1">
    <source>
        <dbReference type="EMBL" id="SDJ36177.1"/>
    </source>
</evidence>
<accession>A0A1G8T439</accession>
<sequence>MNIKFMIPILLLLSNVTRGQKDKQPDVTFTFDTDFFDAANHWVVLSEKTKDSLSLGYIYLDEYKGFSFVLENNFKVDKNGKFQFGKQRSGYIIKRALNDDTGKVFVLKKDNIKTLDLPEKPEWLKVYDMQQAPETFIRKGSFYNRVGCSQFAIALFEEASLLKPHAENLDFELAVAYNATQQYQKTISLMNAAIAYNPRNFMLYRELGFALIQMGKVPDAEQIYIAGLNYCKNSDEKFEMCLDMVQTFFERSDKTKFQKWFLKSKKYLIENSKHLKSLEKFEGKTDP</sequence>
<reference evidence="1 2" key="1">
    <citation type="submission" date="2016-10" db="EMBL/GenBank/DDBJ databases">
        <authorList>
            <person name="de Groot N.N."/>
        </authorList>
    </citation>
    <scope>NUCLEOTIDE SEQUENCE [LARGE SCALE GENOMIC DNA]</scope>
    <source>
        <strain evidence="1 2">CGMCC 1.10076</strain>
    </source>
</reference>
<proteinExistence type="predicted"/>
<dbReference type="OrthoDB" id="672063at2"/>
<dbReference type="Proteomes" id="UP000199580">
    <property type="component" value="Unassembled WGS sequence"/>
</dbReference>
<dbReference type="Gene3D" id="1.25.40.10">
    <property type="entry name" value="Tetratricopeptide repeat domain"/>
    <property type="match status" value="1"/>
</dbReference>
<protein>
    <submittedName>
        <fullName evidence="1">Uncharacterized protein</fullName>
    </submittedName>
</protein>
<dbReference type="SUPFAM" id="SSF48452">
    <property type="entry name" value="TPR-like"/>
    <property type="match status" value="1"/>
</dbReference>
<dbReference type="EMBL" id="FNEZ01000001">
    <property type="protein sequence ID" value="SDJ36177.1"/>
    <property type="molecule type" value="Genomic_DNA"/>
</dbReference>
<keyword evidence="2" id="KW-1185">Reference proteome</keyword>
<evidence type="ECO:0000313" key="2">
    <source>
        <dbReference type="Proteomes" id="UP000199580"/>
    </source>
</evidence>
<dbReference type="RefSeq" id="WP_091392033.1">
    <property type="nucleotide sequence ID" value="NZ_BKAI01000002.1"/>
</dbReference>
<dbReference type="AlphaFoldDB" id="A0A1G8T439"/>